<keyword evidence="7" id="KW-0560">Oxidoreductase</keyword>
<evidence type="ECO:0000256" key="1">
    <source>
        <dbReference type="ARBA" id="ARBA00001971"/>
    </source>
</evidence>
<dbReference type="GO" id="GO:0020037">
    <property type="term" value="F:heme binding"/>
    <property type="evidence" value="ECO:0007669"/>
    <property type="project" value="InterPro"/>
</dbReference>
<dbReference type="InterPro" id="IPR017972">
    <property type="entry name" value="Cyt_P450_CS"/>
</dbReference>
<comment type="cofactor">
    <cofactor evidence="1 6">
        <name>heme</name>
        <dbReference type="ChEBI" id="CHEBI:30413"/>
    </cofactor>
</comment>
<sequence>MTALIFSAAIESMRLSLLSSALALPMLYLFVFNAVRAFQRLRGEETKPLLAPHSMPLIGHVQLFLAQPAKLASVFSAAEHSKQIFRFKLPFASLWFVKGPSQIVQIMSDSKTFDFEPMKNIALQRILGLPGRIIDLANRDDSGVGRKPLPASNIPHGRRFNYLERKTTKDFTRPASHAAFVDKFEANLYDWVEKSAIGDEWVSYPDLYPFIRTILFRATTDAFYGPQLLKSSPYLEEDIWKFDVNVPFLAKGLPGFLNRSAKRVRHRCTQAFRMWRVSALQETAEQLPEWNEKSGLKTTTLRKEVFEQFEEWDDTSCAASDLAVLFGLTSNSIRASFWFFLETLRSPDLAGDAAREISSVITTSETYNSTDTAPPRFDIKLLVRLPLLQSLFAETLRMYVSVMIVRTTRQSCKLGDWVVQKDQKVMMCNYAQHMDEKLWNQDGSSPHALDAFWGRRFLSGSETEKPDSSPVAQMEALADQSTPTGPRFAGEGLGAKFFPFGMGERVCPGRHFSKIQSLLAYALISESFDMELLVEDGWRPRVDWNHFGYGTLPPAMSTPFRIRRKAAAVV</sequence>
<dbReference type="EMBL" id="MU003726">
    <property type="protein sequence ID" value="KAF2802043.1"/>
    <property type="molecule type" value="Genomic_DNA"/>
</dbReference>
<evidence type="ECO:0000256" key="7">
    <source>
        <dbReference type="RuleBase" id="RU000461"/>
    </source>
</evidence>
<reference evidence="10" key="3">
    <citation type="submission" date="2025-04" db="UniProtKB">
        <authorList>
            <consortium name="RefSeq"/>
        </authorList>
    </citation>
    <scope>IDENTIFICATION</scope>
    <source>
        <strain evidence="10">CBS 304.34</strain>
    </source>
</reference>
<evidence type="ECO:0000256" key="5">
    <source>
        <dbReference type="ARBA" id="ARBA00023004"/>
    </source>
</evidence>
<reference evidence="10" key="2">
    <citation type="submission" date="2020-04" db="EMBL/GenBank/DDBJ databases">
        <authorList>
            <consortium name="NCBI Genome Project"/>
        </authorList>
    </citation>
    <scope>NUCLEOTIDE SEQUENCE</scope>
    <source>
        <strain evidence="10">CBS 304.34</strain>
    </source>
</reference>
<dbReference type="OrthoDB" id="3366823at2759"/>
<evidence type="ECO:0000256" key="4">
    <source>
        <dbReference type="ARBA" id="ARBA00022723"/>
    </source>
</evidence>
<keyword evidence="9" id="KW-1185">Reference proteome</keyword>
<keyword evidence="3 6" id="KW-0349">Heme</keyword>
<keyword evidence="5 6" id="KW-0408">Iron</keyword>
<evidence type="ECO:0000313" key="8">
    <source>
        <dbReference type="EMBL" id="KAF2802043.1"/>
    </source>
</evidence>
<dbReference type="PANTHER" id="PTHR24304:SF2">
    <property type="entry name" value="24-HYDROXYCHOLESTEROL 7-ALPHA-HYDROXYLASE"/>
    <property type="match status" value="1"/>
</dbReference>
<dbReference type="SUPFAM" id="SSF48264">
    <property type="entry name" value="Cytochrome P450"/>
    <property type="match status" value="1"/>
</dbReference>
<dbReference type="InterPro" id="IPR050529">
    <property type="entry name" value="CYP450_sterol_14alpha_dmase"/>
</dbReference>
<dbReference type="GO" id="GO:0016705">
    <property type="term" value="F:oxidoreductase activity, acting on paired donors, with incorporation or reduction of molecular oxygen"/>
    <property type="evidence" value="ECO:0007669"/>
    <property type="project" value="InterPro"/>
</dbReference>
<dbReference type="GeneID" id="54469565"/>
<evidence type="ECO:0000313" key="10">
    <source>
        <dbReference type="RefSeq" id="XP_033569007.1"/>
    </source>
</evidence>
<dbReference type="Pfam" id="PF00067">
    <property type="entry name" value="p450"/>
    <property type="match status" value="1"/>
</dbReference>
<dbReference type="InterPro" id="IPR002403">
    <property type="entry name" value="Cyt_P450_E_grp-IV"/>
</dbReference>
<proteinExistence type="inferred from homology"/>
<evidence type="ECO:0000256" key="3">
    <source>
        <dbReference type="ARBA" id="ARBA00022617"/>
    </source>
</evidence>
<comment type="similarity">
    <text evidence="2 7">Belongs to the cytochrome P450 family.</text>
</comment>
<gene>
    <name evidence="8 10" type="ORF">BDZ99DRAFT_577253</name>
</gene>
<keyword evidence="7" id="KW-0503">Monooxygenase</keyword>
<dbReference type="InterPro" id="IPR036396">
    <property type="entry name" value="Cyt_P450_sf"/>
</dbReference>
<dbReference type="InterPro" id="IPR001128">
    <property type="entry name" value="Cyt_P450"/>
</dbReference>
<dbReference type="Gene3D" id="1.10.630.10">
    <property type="entry name" value="Cytochrome P450"/>
    <property type="match status" value="1"/>
</dbReference>
<name>A0A6A6Y0J7_9PEZI</name>
<dbReference type="GO" id="GO:0005506">
    <property type="term" value="F:iron ion binding"/>
    <property type="evidence" value="ECO:0007669"/>
    <property type="project" value="InterPro"/>
</dbReference>
<feature type="binding site" description="axial binding residue" evidence="6">
    <location>
        <position position="507"/>
    </location>
    <ligand>
        <name>heme</name>
        <dbReference type="ChEBI" id="CHEBI:30413"/>
    </ligand>
    <ligandPart>
        <name>Fe</name>
        <dbReference type="ChEBI" id="CHEBI:18248"/>
    </ligandPart>
</feature>
<dbReference type="RefSeq" id="XP_033569007.1">
    <property type="nucleotide sequence ID" value="XM_033728672.1"/>
</dbReference>
<evidence type="ECO:0000256" key="6">
    <source>
        <dbReference type="PIRSR" id="PIRSR602403-1"/>
    </source>
</evidence>
<evidence type="ECO:0000313" key="9">
    <source>
        <dbReference type="Proteomes" id="UP000504636"/>
    </source>
</evidence>
<protein>
    <submittedName>
        <fullName evidence="8 10">Cytochrome P450</fullName>
    </submittedName>
</protein>
<keyword evidence="4 6" id="KW-0479">Metal-binding</keyword>
<dbReference type="Proteomes" id="UP000504636">
    <property type="component" value="Unplaced"/>
</dbReference>
<reference evidence="8 10" key="1">
    <citation type="journal article" date="2020" name="Stud. Mycol.">
        <title>101 Dothideomycetes genomes: a test case for predicting lifestyles and emergence of pathogens.</title>
        <authorList>
            <person name="Haridas S."/>
            <person name="Albert R."/>
            <person name="Binder M."/>
            <person name="Bloem J."/>
            <person name="Labutti K."/>
            <person name="Salamov A."/>
            <person name="Andreopoulos B."/>
            <person name="Baker S."/>
            <person name="Barry K."/>
            <person name="Bills G."/>
            <person name="Bluhm B."/>
            <person name="Cannon C."/>
            <person name="Castanera R."/>
            <person name="Culley D."/>
            <person name="Daum C."/>
            <person name="Ezra D."/>
            <person name="Gonzalez J."/>
            <person name="Henrissat B."/>
            <person name="Kuo A."/>
            <person name="Liang C."/>
            <person name="Lipzen A."/>
            <person name="Lutzoni F."/>
            <person name="Magnuson J."/>
            <person name="Mondo S."/>
            <person name="Nolan M."/>
            <person name="Ohm R."/>
            <person name="Pangilinan J."/>
            <person name="Park H.-J."/>
            <person name="Ramirez L."/>
            <person name="Alfaro M."/>
            <person name="Sun H."/>
            <person name="Tritt A."/>
            <person name="Yoshinaga Y."/>
            <person name="Zwiers L.-H."/>
            <person name="Turgeon B."/>
            <person name="Goodwin S."/>
            <person name="Spatafora J."/>
            <person name="Crous P."/>
            <person name="Grigoriev I."/>
        </authorList>
    </citation>
    <scope>NUCLEOTIDE SEQUENCE</scope>
    <source>
        <strain evidence="8 10">CBS 304.34</strain>
    </source>
</reference>
<dbReference type="PANTHER" id="PTHR24304">
    <property type="entry name" value="CYTOCHROME P450 FAMILY 7"/>
    <property type="match status" value="1"/>
</dbReference>
<dbReference type="PROSITE" id="PS00086">
    <property type="entry name" value="CYTOCHROME_P450"/>
    <property type="match status" value="1"/>
</dbReference>
<dbReference type="PRINTS" id="PR00465">
    <property type="entry name" value="EP450IV"/>
</dbReference>
<organism evidence="8">
    <name type="scientific">Mytilinidion resinicola</name>
    <dbReference type="NCBI Taxonomy" id="574789"/>
    <lineage>
        <taxon>Eukaryota</taxon>
        <taxon>Fungi</taxon>
        <taxon>Dikarya</taxon>
        <taxon>Ascomycota</taxon>
        <taxon>Pezizomycotina</taxon>
        <taxon>Dothideomycetes</taxon>
        <taxon>Pleosporomycetidae</taxon>
        <taxon>Mytilinidiales</taxon>
        <taxon>Mytilinidiaceae</taxon>
        <taxon>Mytilinidion</taxon>
    </lineage>
</organism>
<accession>A0A6A6Y0J7</accession>
<dbReference type="GO" id="GO:0008395">
    <property type="term" value="F:steroid hydroxylase activity"/>
    <property type="evidence" value="ECO:0007669"/>
    <property type="project" value="TreeGrafter"/>
</dbReference>
<dbReference type="AlphaFoldDB" id="A0A6A6Y0J7"/>
<evidence type="ECO:0000256" key="2">
    <source>
        <dbReference type="ARBA" id="ARBA00010617"/>
    </source>
</evidence>